<dbReference type="AlphaFoldDB" id="A0A812R7Y1"/>
<gene>
    <name evidence="3" type="ORF">SNEC2469_LOCUS11639</name>
</gene>
<feature type="signal peptide" evidence="2">
    <location>
        <begin position="1"/>
        <end position="17"/>
    </location>
</feature>
<comment type="caution">
    <text evidence="3">The sequence shown here is derived from an EMBL/GenBank/DDBJ whole genome shotgun (WGS) entry which is preliminary data.</text>
</comment>
<name>A0A812R7Y1_9DINO</name>
<feature type="chain" id="PRO_5032501883" evidence="2">
    <location>
        <begin position="18"/>
        <end position="152"/>
    </location>
</feature>
<feature type="non-terminal residue" evidence="3">
    <location>
        <position position="1"/>
    </location>
</feature>
<evidence type="ECO:0000313" key="3">
    <source>
        <dbReference type="EMBL" id="CAE7424371.1"/>
    </source>
</evidence>
<keyword evidence="1" id="KW-0040">ANK repeat</keyword>
<accession>A0A812R7Y1</accession>
<evidence type="ECO:0000256" key="1">
    <source>
        <dbReference type="PROSITE-ProRule" id="PRU00023"/>
    </source>
</evidence>
<sequence length="152" mass="16699">MLVTQLVALATMTMVDGTRVSTQENLAAAKEQEHPVSGFIDTHQARQNERILSFMASLQEEQEEQLAKTKEFVQTLLQDDVAETSVPPTTTTSRVSLEMAAWNGDVAALAAWRQAGYNLSSVIWTNDSHDGNTPAHYAARNGHVAALKFLQE</sequence>
<dbReference type="PROSITE" id="PS50297">
    <property type="entry name" value="ANK_REP_REGION"/>
    <property type="match status" value="1"/>
</dbReference>
<dbReference type="Pfam" id="PF13637">
    <property type="entry name" value="Ank_4"/>
    <property type="match status" value="1"/>
</dbReference>
<dbReference type="Proteomes" id="UP000601435">
    <property type="component" value="Unassembled WGS sequence"/>
</dbReference>
<dbReference type="SUPFAM" id="SSF48403">
    <property type="entry name" value="Ankyrin repeat"/>
    <property type="match status" value="1"/>
</dbReference>
<dbReference type="PROSITE" id="PS50088">
    <property type="entry name" value="ANK_REPEAT"/>
    <property type="match status" value="1"/>
</dbReference>
<dbReference type="InterPro" id="IPR036770">
    <property type="entry name" value="Ankyrin_rpt-contain_sf"/>
</dbReference>
<evidence type="ECO:0000256" key="2">
    <source>
        <dbReference type="SAM" id="SignalP"/>
    </source>
</evidence>
<dbReference type="OrthoDB" id="435011at2759"/>
<dbReference type="InterPro" id="IPR002110">
    <property type="entry name" value="Ankyrin_rpt"/>
</dbReference>
<keyword evidence="4" id="KW-1185">Reference proteome</keyword>
<organism evidence="3 4">
    <name type="scientific">Symbiodinium necroappetens</name>
    <dbReference type="NCBI Taxonomy" id="1628268"/>
    <lineage>
        <taxon>Eukaryota</taxon>
        <taxon>Sar</taxon>
        <taxon>Alveolata</taxon>
        <taxon>Dinophyceae</taxon>
        <taxon>Suessiales</taxon>
        <taxon>Symbiodiniaceae</taxon>
        <taxon>Symbiodinium</taxon>
    </lineage>
</organism>
<protein>
    <submittedName>
        <fullName evidence="3">Uncharacterized protein</fullName>
    </submittedName>
</protein>
<feature type="repeat" description="ANK" evidence="1">
    <location>
        <begin position="130"/>
        <end position="152"/>
    </location>
</feature>
<keyword evidence="2" id="KW-0732">Signal</keyword>
<evidence type="ECO:0000313" key="4">
    <source>
        <dbReference type="Proteomes" id="UP000601435"/>
    </source>
</evidence>
<reference evidence="3" key="1">
    <citation type="submission" date="2021-02" db="EMBL/GenBank/DDBJ databases">
        <authorList>
            <person name="Dougan E. K."/>
            <person name="Rhodes N."/>
            <person name="Thang M."/>
            <person name="Chan C."/>
        </authorList>
    </citation>
    <scope>NUCLEOTIDE SEQUENCE</scope>
</reference>
<dbReference type="EMBL" id="CAJNJA010018496">
    <property type="protein sequence ID" value="CAE7424371.1"/>
    <property type="molecule type" value="Genomic_DNA"/>
</dbReference>
<proteinExistence type="predicted"/>
<dbReference type="Gene3D" id="1.25.40.20">
    <property type="entry name" value="Ankyrin repeat-containing domain"/>
    <property type="match status" value="1"/>
</dbReference>